<dbReference type="GO" id="GO:0016887">
    <property type="term" value="F:ATP hydrolysis activity"/>
    <property type="evidence" value="ECO:0007669"/>
    <property type="project" value="InterPro"/>
</dbReference>
<dbReference type="GO" id="GO:0005524">
    <property type="term" value="F:ATP binding"/>
    <property type="evidence" value="ECO:0007669"/>
    <property type="project" value="UniProtKB-KW"/>
</dbReference>
<keyword evidence="4 6" id="KW-0067">ATP-binding</keyword>
<feature type="domain" description="ABC transporter" evidence="5">
    <location>
        <begin position="12"/>
        <end position="239"/>
    </location>
</feature>
<dbReference type="CDD" id="cd03235">
    <property type="entry name" value="ABC_Metallic_Cations"/>
    <property type="match status" value="1"/>
</dbReference>
<evidence type="ECO:0000256" key="1">
    <source>
        <dbReference type="ARBA" id="ARBA00005417"/>
    </source>
</evidence>
<dbReference type="InterPro" id="IPR017871">
    <property type="entry name" value="ABC_transporter-like_CS"/>
</dbReference>
<dbReference type="InterPro" id="IPR027417">
    <property type="entry name" value="P-loop_NTPase"/>
</dbReference>
<dbReference type="EMBL" id="CP045119">
    <property type="protein sequence ID" value="QIN85194.1"/>
    <property type="molecule type" value="Genomic_DNA"/>
</dbReference>
<evidence type="ECO:0000256" key="2">
    <source>
        <dbReference type="ARBA" id="ARBA00022448"/>
    </source>
</evidence>
<dbReference type="SUPFAM" id="SSF52540">
    <property type="entry name" value="P-loop containing nucleoside triphosphate hydrolases"/>
    <property type="match status" value="1"/>
</dbReference>
<dbReference type="PANTHER" id="PTHR42734">
    <property type="entry name" value="METAL TRANSPORT SYSTEM ATP-BINDING PROTEIN TM_0124-RELATED"/>
    <property type="match status" value="1"/>
</dbReference>
<evidence type="ECO:0000256" key="4">
    <source>
        <dbReference type="ARBA" id="ARBA00022840"/>
    </source>
</evidence>
<dbReference type="KEGG" id="rub:GBA63_14005"/>
<comment type="similarity">
    <text evidence="1">Belongs to the ABC transporter superfamily.</text>
</comment>
<dbReference type="InterPro" id="IPR003439">
    <property type="entry name" value="ABC_transporter-like_ATP-bd"/>
</dbReference>
<dbReference type="InterPro" id="IPR050153">
    <property type="entry name" value="Metal_Ion_Import_ABC"/>
</dbReference>
<keyword evidence="7" id="KW-1185">Reference proteome</keyword>
<keyword evidence="3" id="KW-0547">Nucleotide-binding</keyword>
<dbReference type="Gene3D" id="3.40.50.300">
    <property type="entry name" value="P-loop containing nucleotide triphosphate hydrolases"/>
    <property type="match status" value="1"/>
</dbReference>
<dbReference type="PANTHER" id="PTHR42734:SF5">
    <property type="entry name" value="IRON TRANSPORT SYSTEM ATP-BINDING PROTEIN HI_0361-RELATED"/>
    <property type="match status" value="1"/>
</dbReference>
<evidence type="ECO:0000313" key="6">
    <source>
        <dbReference type="EMBL" id="QIN85194.1"/>
    </source>
</evidence>
<dbReference type="PROSITE" id="PS00211">
    <property type="entry name" value="ABC_TRANSPORTER_1"/>
    <property type="match status" value="1"/>
</dbReference>
<organism evidence="6 7">
    <name type="scientific">Rubrobacter tropicus</name>
    <dbReference type="NCBI Taxonomy" id="2653851"/>
    <lineage>
        <taxon>Bacteria</taxon>
        <taxon>Bacillati</taxon>
        <taxon>Actinomycetota</taxon>
        <taxon>Rubrobacteria</taxon>
        <taxon>Rubrobacterales</taxon>
        <taxon>Rubrobacteraceae</taxon>
        <taxon>Rubrobacter</taxon>
    </lineage>
</organism>
<name>A0A6G8QFA7_9ACTN</name>
<dbReference type="Pfam" id="PF00005">
    <property type="entry name" value="ABC_tran"/>
    <property type="match status" value="1"/>
</dbReference>
<sequence length="241" mass="25389">MDPVPGAPALLTRSVEAGYAGSSGLALRGVSLRVPAGTRVALVGPNGSGKSTLLKAVAGLLPVYSGEVRVYGNPIGACHHRVAYLPQRGEVDWRFPISVRKLVTSGRYVHLGWLRRPGQEDREIVADVLDKLGLSHLAGRQIGQLSGGQQQRALLARALVQEGDLLLLDEPLNAVDARTRETISEVLSGLRQAGKTTIVATHDLASLASEFDGAIYLREGREAEPEPGAFVGLPVGRGAAG</sequence>
<evidence type="ECO:0000259" key="5">
    <source>
        <dbReference type="PROSITE" id="PS50893"/>
    </source>
</evidence>
<dbReference type="PROSITE" id="PS50893">
    <property type="entry name" value="ABC_TRANSPORTER_2"/>
    <property type="match status" value="1"/>
</dbReference>
<gene>
    <name evidence="6" type="ORF">GBA63_14005</name>
</gene>
<dbReference type="AlphaFoldDB" id="A0A6G8QFA7"/>
<keyword evidence="2" id="KW-0813">Transport</keyword>
<evidence type="ECO:0000256" key="3">
    <source>
        <dbReference type="ARBA" id="ARBA00022741"/>
    </source>
</evidence>
<accession>A0A6G8QFA7</accession>
<proteinExistence type="inferred from homology"/>
<dbReference type="Proteomes" id="UP000501452">
    <property type="component" value="Chromosome"/>
</dbReference>
<protein>
    <submittedName>
        <fullName evidence="6">ATP-binding cassette domain-containing protein</fullName>
    </submittedName>
</protein>
<evidence type="ECO:0000313" key="7">
    <source>
        <dbReference type="Proteomes" id="UP000501452"/>
    </source>
</evidence>
<reference evidence="6 7" key="1">
    <citation type="submission" date="2019-10" db="EMBL/GenBank/DDBJ databases">
        <title>Rubrobacter sp nov SCSIO 52090 isolated from a deep-sea sediment in the South China Sea.</title>
        <authorList>
            <person name="Chen R.W."/>
        </authorList>
    </citation>
    <scope>NUCLEOTIDE SEQUENCE [LARGE SCALE GENOMIC DNA]</scope>
    <source>
        <strain evidence="6 7">SCSIO 52909</strain>
    </source>
</reference>
<dbReference type="InterPro" id="IPR003593">
    <property type="entry name" value="AAA+_ATPase"/>
</dbReference>
<dbReference type="SMART" id="SM00382">
    <property type="entry name" value="AAA"/>
    <property type="match status" value="1"/>
</dbReference>